<dbReference type="EMBL" id="JACHBK010000012">
    <property type="protein sequence ID" value="MBB5538123.1"/>
    <property type="molecule type" value="Genomic_DNA"/>
</dbReference>
<dbReference type="GO" id="GO:0005840">
    <property type="term" value="C:ribosome"/>
    <property type="evidence" value="ECO:0007669"/>
    <property type="project" value="InterPro"/>
</dbReference>
<dbReference type="GO" id="GO:0003735">
    <property type="term" value="F:structural constituent of ribosome"/>
    <property type="evidence" value="ECO:0007669"/>
    <property type="project" value="InterPro"/>
</dbReference>
<comment type="caution">
    <text evidence="2">The sequence shown here is derived from an EMBL/GenBank/DDBJ whole genome shotgun (WGS) entry which is preliminary data.</text>
</comment>
<reference evidence="2 3" key="1">
    <citation type="submission" date="2020-08" db="EMBL/GenBank/DDBJ databases">
        <title>Genomic Encyclopedia of Type Strains, Phase IV (KMG-V): Genome sequencing to study the core and pangenomes of soil and plant-associated prokaryotes.</title>
        <authorList>
            <person name="Whitman W."/>
        </authorList>
    </citation>
    <scope>NUCLEOTIDE SEQUENCE [LARGE SCALE GENOMIC DNA]</scope>
    <source>
        <strain evidence="2 3">SEMIA 4084</strain>
    </source>
</reference>
<feature type="region of interest" description="Disordered" evidence="1">
    <location>
        <begin position="31"/>
        <end position="53"/>
    </location>
</feature>
<dbReference type="InterPro" id="IPR036920">
    <property type="entry name" value="Ribosomal_uL16_sf"/>
</dbReference>
<evidence type="ECO:0000256" key="1">
    <source>
        <dbReference type="SAM" id="MobiDB-lite"/>
    </source>
</evidence>
<dbReference type="AlphaFoldDB" id="A0A7W8UF78"/>
<gene>
    <name evidence="2" type="ORF">GGD55_004844</name>
</gene>
<dbReference type="RefSeq" id="WP_085995017.1">
    <property type="nucleotide sequence ID" value="NZ_JACHBK010000012.1"/>
</dbReference>
<sequence>MLPPPDIEAAVRAEFNSAVKKGTREAYERFIRRHPDHPLAEKAREALAKGDGK</sequence>
<dbReference type="SUPFAM" id="SSF54686">
    <property type="entry name" value="Ribosomal protein L16p/L10e"/>
    <property type="match status" value="1"/>
</dbReference>
<proteinExistence type="predicted"/>
<keyword evidence="3" id="KW-1185">Reference proteome</keyword>
<name>A0A7W8UF78_9HYPH</name>
<accession>A0A7W8UF78</accession>
<protein>
    <submittedName>
        <fullName evidence="2">Uncharacterized protein</fullName>
    </submittedName>
</protein>
<evidence type="ECO:0000313" key="3">
    <source>
        <dbReference type="Proteomes" id="UP000585507"/>
    </source>
</evidence>
<dbReference type="GO" id="GO:0006412">
    <property type="term" value="P:translation"/>
    <property type="evidence" value="ECO:0007669"/>
    <property type="project" value="InterPro"/>
</dbReference>
<evidence type="ECO:0000313" key="2">
    <source>
        <dbReference type="EMBL" id="MBB5538123.1"/>
    </source>
</evidence>
<organism evidence="2 3">
    <name type="scientific">Rhizobium giardinii</name>
    <dbReference type="NCBI Taxonomy" id="56731"/>
    <lineage>
        <taxon>Bacteria</taxon>
        <taxon>Pseudomonadati</taxon>
        <taxon>Pseudomonadota</taxon>
        <taxon>Alphaproteobacteria</taxon>
        <taxon>Hyphomicrobiales</taxon>
        <taxon>Rhizobiaceae</taxon>
        <taxon>Rhizobium/Agrobacterium group</taxon>
        <taxon>Rhizobium</taxon>
    </lineage>
</organism>
<dbReference type="Proteomes" id="UP000585507">
    <property type="component" value="Unassembled WGS sequence"/>
</dbReference>
<feature type="compositionally biased region" description="Basic and acidic residues" evidence="1">
    <location>
        <begin position="36"/>
        <end position="53"/>
    </location>
</feature>